<evidence type="ECO:0000313" key="3">
    <source>
        <dbReference type="Proteomes" id="UP000288859"/>
    </source>
</evidence>
<dbReference type="PANTHER" id="PTHR15615:SF118">
    <property type="entry name" value="CYCLIN, HYPOTHETICAL (EUROFUNG)"/>
    <property type="match status" value="1"/>
</dbReference>
<name>A0A438NEQ7_EXOME</name>
<dbReference type="Proteomes" id="UP000288859">
    <property type="component" value="Unassembled WGS sequence"/>
</dbReference>
<dbReference type="PANTHER" id="PTHR15615">
    <property type="match status" value="1"/>
</dbReference>
<evidence type="ECO:0000313" key="2">
    <source>
        <dbReference type="EMBL" id="RVX74218.1"/>
    </source>
</evidence>
<comment type="caution">
    <text evidence="2">The sequence shown here is derived from an EMBL/GenBank/DDBJ whole genome shotgun (WGS) entry which is preliminary data.</text>
</comment>
<dbReference type="CDD" id="cd20557">
    <property type="entry name" value="CYCLIN_ScPCL1-like"/>
    <property type="match status" value="1"/>
</dbReference>
<dbReference type="VEuPathDB" id="FungiDB:PV10_04808"/>
<evidence type="ECO:0000256" key="1">
    <source>
        <dbReference type="SAM" id="MobiDB-lite"/>
    </source>
</evidence>
<evidence type="ECO:0008006" key="4">
    <source>
        <dbReference type="Google" id="ProtNLM"/>
    </source>
</evidence>
<dbReference type="GO" id="GO:0000307">
    <property type="term" value="C:cyclin-dependent protein kinase holoenzyme complex"/>
    <property type="evidence" value="ECO:0007669"/>
    <property type="project" value="TreeGrafter"/>
</dbReference>
<reference evidence="2 3" key="1">
    <citation type="submission" date="2017-03" db="EMBL/GenBank/DDBJ databases">
        <title>Genomes of endolithic fungi from Antarctica.</title>
        <authorList>
            <person name="Coleine C."/>
            <person name="Masonjones S."/>
            <person name="Stajich J.E."/>
        </authorList>
    </citation>
    <scope>NUCLEOTIDE SEQUENCE [LARGE SCALE GENOMIC DNA]</scope>
    <source>
        <strain evidence="2 3">CCFEE 6314</strain>
    </source>
</reference>
<sequence length="631" mass="69540">MSSMSISNRSDCDLDSRIYPTASIFKTTPPAQGTDKNWHQGRNIFLNGLPTPPSASKAMPGVLLGNNYTTFADQGYTEQRACVPRAYDNTAHQRSASTVASDSQITLAPPMGLVGTSYGRSVDQNSTNTIAPHLQIPESVNKSKGSLAEFAAEITCLFWFETAEALQYAEDLPLDQPYTSGLLRDAIPSVGFRKWVTTIISTTQVGKNVILLALMFIYRLKRFNPTVSGKRGSEFRLLTVALMLGNKFLDDNTYTNKTWAEVSGIPVNEIHIMEVEFLSNMRYDLYASAEKWSEWKAKLGRFGAFYDKASQFPVVDEHRQIPPPVTPITRTISHKLPSPPSSHYTANHFAANAAATNNYFPALPHPLSTVPNLPSSPLRQHHSASPHQLDRKRSMDFAAEQPPAKRHNHSEAFSGQPGIDLPLSRPFPSNSLQVSPLSRGTSTEFPSYPSNVEIPRLDALRVPTTSSTSHLLAPLSIPSSRSMSTVYPATTAYSQTMTPISAIPQSLYQNPIPLLGDVPRHMPGYASTHTSPSNGYHTTTPTLPGLSPSYFLTNRTSPYRPVRSVNTLLIPPPSGALQAPVRHVTTDQIHYQPLSKVNTERHTGLLPMMQFDPWPQSNVSTPLAHHRSYQT</sequence>
<dbReference type="GO" id="GO:0016538">
    <property type="term" value="F:cyclin-dependent protein serine/threonine kinase regulator activity"/>
    <property type="evidence" value="ECO:0007669"/>
    <property type="project" value="TreeGrafter"/>
</dbReference>
<dbReference type="GO" id="GO:0005634">
    <property type="term" value="C:nucleus"/>
    <property type="evidence" value="ECO:0007669"/>
    <property type="project" value="TreeGrafter"/>
</dbReference>
<proteinExistence type="predicted"/>
<dbReference type="Gene3D" id="1.10.472.10">
    <property type="entry name" value="Cyclin-like"/>
    <property type="match status" value="1"/>
</dbReference>
<feature type="region of interest" description="Disordered" evidence="1">
    <location>
        <begin position="371"/>
        <end position="418"/>
    </location>
</feature>
<dbReference type="AlphaFoldDB" id="A0A438NEQ7"/>
<accession>A0A438NEQ7</accession>
<dbReference type="GO" id="GO:0019901">
    <property type="term" value="F:protein kinase binding"/>
    <property type="evidence" value="ECO:0007669"/>
    <property type="project" value="InterPro"/>
</dbReference>
<protein>
    <recommendedName>
        <fullName evidence="4">Cyclin N-terminal domain-containing protein</fullName>
    </recommendedName>
</protein>
<dbReference type="OrthoDB" id="442243at2759"/>
<dbReference type="EMBL" id="NAJM01000005">
    <property type="protein sequence ID" value="RVX74218.1"/>
    <property type="molecule type" value="Genomic_DNA"/>
</dbReference>
<gene>
    <name evidence="2" type="ORF">B0A52_02050</name>
</gene>
<organism evidence="2 3">
    <name type="scientific">Exophiala mesophila</name>
    <name type="common">Black yeast-like fungus</name>
    <dbReference type="NCBI Taxonomy" id="212818"/>
    <lineage>
        <taxon>Eukaryota</taxon>
        <taxon>Fungi</taxon>
        <taxon>Dikarya</taxon>
        <taxon>Ascomycota</taxon>
        <taxon>Pezizomycotina</taxon>
        <taxon>Eurotiomycetes</taxon>
        <taxon>Chaetothyriomycetidae</taxon>
        <taxon>Chaetothyriales</taxon>
        <taxon>Herpotrichiellaceae</taxon>
        <taxon>Exophiala</taxon>
    </lineage>
</organism>
<dbReference type="InterPro" id="IPR013922">
    <property type="entry name" value="Cyclin_PHO80-like"/>
</dbReference>
<dbReference type="Pfam" id="PF08613">
    <property type="entry name" value="Cyclin"/>
    <property type="match status" value="1"/>
</dbReference>